<evidence type="ECO:0000256" key="2">
    <source>
        <dbReference type="SAM" id="Phobius"/>
    </source>
</evidence>
<evidence type="ECO:0000313" key="4">
    <source>
        <dbReference type="Proteomes" id="UP000014680"/>
    </source>
</evidence>
<sequence>MPKNKSTVPTLDVTPDQTKEESSYYDEMSTDYNPRQFLSINELKEQLRVSDLYKNAENVTFTLPVSTLFVEHFFDCICDGYNFNIWIFPGITLGLPFPYIVYDKQNRIIKVFNVVLDIQITKFIWRTKYNINKRLLIWDRYAGITLYTSLHNLEGNLVQVRLTVKNGETIKLSNMGLLNPETETHGKLTFFIEIVEKDKCDFKSEKVLYEDLENEKIKQLKKCAKSVRATFPFVLLLTGGTFMYMSKSITVQRGGPLTFIQDIQIFQRKKAVIITETRRFYHVTFAAEGAEKFYMDGGVLVRKICVYCDFKYEKCCLYIDTYNDKGVIFTGILDETRTLYSGLGLPLPNDPYGKCGDLGVEFKFVNSDVRLPEWDMNICDQLCQNEYRKRLYNKHENLLRTFRKIQTEAEQQENNEDNYDEKNEVNEENVKKNDDKETLNQEKLKEKIENEKEDVIDVHNSDDEKSSKSDELINYTNDEEKKKEVTTKIETTEELESINEIDKKEMEKENTKVYNEQIIESDDQKQNEIVTEIETFQNIESPNHVENIKEKEVVVQSDEYQKQTFEKEEPKEETTEEPLYDKNENMKSTKFRRNENKSKKKSKKEKNKNNKQKKQNNLQKLTKTTTSVAEEISSMPCNSLEEQKQIERPISNNKRNWIVIVGCLIFVLMTIIAVVDSSDDEKIRVATYYFKSKMNNFVSLELKKMVCKSFDLKNNSFEHDRFWIYILSFYYHLSINILYYPIAYWYYYKFYFLLVIYFVVIIITTKYETKIIVVNHLLYNNWFDICLLFACLLFGTLIIDCVISVSMPAYF</sequence>
<feature type="compositionally biased region" description="Basic and acidic residues" evidence="1">
    <location>
        <begin position="420"/>
        <end position="471"/>
    </location>
</feature>
<feature type="compositionally biased region" description="Basic residues" evidence="1">
    <location>
        <begin position="598"/>
        <end position="614"/>
    </location>
</feature>
<accession>A0A0A1TY29</accession>
<dbReference type="EMBL" id="KB206993">
    <property type="protein sequence ID" value="ELP86326.1"/>
    <property type="molecule type" value="Genomic_DNA"/>
</dbReference>
<feature type="compositionally biased region" description="Acidic residues" evidence="1">
    <location>
        <begin position="410"/>
        <end position="419"/>
    </location>
</feature>
<gene>
    <name evidence="3" type="ORF">EIN_036430</name>
</gene>
<evidence type="ECO:0000256" key="1">
    <source>
        <dbReference type="SAM" id="MobiDB-lite"/>
    </source>
</evidence>
<dbReference type="RefSeq" id="XP_004185672.1">
    <property type="nucleotide sequence ID" value="XM_004185624.1"/>
</dbReference>
<evidence type="ECO:0000313" key="3">
    <source>
        <dbReference type="EMBL" id="ELP86326.1"/>
    </source>
</evidence>
<protein>
    <submittedName>
        <fullName evidence="3">Uncharacterized protein</fullName>
    </submittedName>
</protein>
<dbReference type="PANTHER" id="PTHR22175">
    <property type="entry name" value="SMALL ACIDIC PROTEIN-RELATED"/>
    <property type="match status" value="1"/>
</dbReference>
<dbReference type="AlphaFoldDB" id="A0A0A1TY29"/>
<organism evidence="3 4">
    <name type="scientific">Entamoeba invadens IP1</name>
    <dbReference type="NCBI Taxonomy" id="370355"/>
    <lineage>
        <taxon>Eukaryota</taxon>
        <taxon>Amoebozoa</taxon>
        <taxon>Evosea</taxon>
        <taxon>Archamoebae</taxon>
        <taxon>Mastigamoebida</taxon>
        <taxon>Entamoebidae</taxon>
        <taxon>Entamoeba</taxon>
    </lineage>
</organism>
<dbReference type="VEuPathDB" id="AmoebaDB:EIN_036430"/>
<dbReference type="GeneID" id="14885306"/>
<feature type="transmembrane region" description="Helical" evidence="2">
    <location>
        <begin position="785"/>
        <end position="810"/>
    </location>
</feature>
<dbReference type="PANTHER" id="PTHR22175:SF0">
    <property type="entry name" value="SMALL ACIDIC PROTEIN"/>
    <property type="match status" value="1"/>
</dbReference>
<keyword evidence="4" id="KW-1185">Reference proteome</keyword>
<feature type="region of interest" description="Disordered" evidence="1">
    <location>
        <begin position="409"/>
        <end position="474"/>
    </location>
</feature>
<feature type="region of interest" description="Disordered" evidence="1">
    <location>
        <begin position="559"/>
        <end position="625"/>
    </location>
</feature>
<proteinExistence type="predicted"/>
<feature type="transmembrane region" description="Helical" evidence="2">
    <location>
        <begin position="746"/>
        <end position="764"/>
    </location>
</feature>
<dbReference type="InterPro" id="IPR026714">
    <property type="entry name" value="SMAP"/>
</dbReference>
<keyword evidence="2" id="KW-0472">Membrane</keyword>
<reference evidence="3 4" key="1">
    <citation type="submission" date="2012-10" db="EMBL/GenBank/DDBJ databases">
        <authorList>
            <person name="Zafar N."/>
            <person name="Inman J."/>
            <person name="Hall N."/>
            <person name="Lorenzi H."/>
            <person name="Caler E."/>
        </authorList>
    </citation>
    <scope>NUCLEOTIDE SEQUENCE [LARGE SCALE GENOMIC DNA]</scope>
    <source>
        <strain evidence="3 4">IP1</strain>
    </source>
</reference>
<feature type="transmembrane region" description="Helical" evidence="2">
    <location>
        <begin position="722"/>
        <end position="740"/>
    </location>
</feature>
<feature type="transmembrane region" description="Helical" evidence="2">
    <location>
        <begin position="657"/>
        <end position="675"/>
    </location>
</feature>
<keyword evidence="2" id="KW-1133">Transmembrane helix</keyword>
<feature type="compositionally biased region" description="Basic and acidic residues" evidence="1">
    <location>
        <begin position="559"/>
        <end position="597"/>
    </location>
</feature>
<feature type="region of interest" description="Disordered" evidence="1">
    <location>
        <begin position="1"/>
        <end position="25"/>
    </location>
</feature>
<keyword evidence="2" id="KW-0812">Transmembrane</keyword>
<dbReference type="Proteomes" id="UP000014680">
    <property type="component" value="Unassembled WGS sequence"/>
</dbReference>
<feature type="transmembrane region" description="Helical" evidence="2">
    <location>
        <begin position="83"/>
        <end position="102"/>
    </location>
</feature>
<dbReference type="KEGG" id="eiv:EIN_036430"/>
<name>A0A0A1TY29_ENTIV</name>
<feature type="compositionally biased region" description="Low complexity" evidence="1">
    <location>
        <begin position="615"/>
        <end position="625"/>
    </location>
</feature>